<dbReference type="InterPro" id="IPR051954">
    <property type="entry name" value="tRNA_methyltransferase_THADA"/>
</dbReference>
<protein>
    <submittedName>
        <fullName evidence="2">Thyroid adenoma-associated protein-like</fullName>
    </submittedName>
</protein>
<dbReference type="Proteomes" id="UP000053240">
    <property type="component" value="Unassembled WGS sequence"/>
</dbReference>
<dbReference type="Pfam" id="PF25150">
    <property type="entry name" value="TPR_Trm732"/>
    <property type="match status" value="1"/>
</dbReference>
<name>A0A194RIA5_PAPMA</name>
<evidence type="ECO:0000313" key="3">
    <source>
        <dbReference type="Proteomes" id="UP000053240"/>
    </source>
</evidence>
<reference evidence="2 3" key="1">
    <citation type="journal article" date="2015" name="Nat. Commun.">
        <title>Outbred genome sequencing and CRISPR/Cas9 gene editing in butterflies.</title>
        <authorList>
            <person name="Li X."/>
            <person name="Fan D."/>
            <person name="Zhang W."/>
            <person name="Liu G."/>
            <person name="Zhang L."/>
            <person name="Zhao L."/>
            <person name="Fang X."/>
            <person name="Chen L."/>
            <person name="Dong Y."/>
            <person name="Chen Y."/>
            <person name="Ding Y."/>
            <person name="Zhao R."/>
            <person name="Feng M."/>
            <person name="Zhu Y."/>
            <person name="Feng Y."/>
            <person name="Jiang X."/>
            <person name="Zhu D."/>
            <person name="Xiang H."/>
            <person name="Feng X."/>
            <person name="Li S."/>
            <person name="Wang J."/>
            <person name="Zhang G."/>
            <person name="Kronforst M.R."/>
            <person name="Wang W."/>
        </authorList>
    </citation>
    <scope>NUCLEOTIDE SEQUENCE [LARGE SCALE GENOMIC DNA]</scope>
    <source>
        <strain evidence="2">Ya'a_city_454_Pm</strain>
        <tissue evidence="2">Whole body</tissue>
    </source>
</reference>
<organism evidence="2 3">
    <name type="scientific">Papilio machaon</name>
    <name type="common">Old World swallowtail butterfly</name>
    <dbReference type="NCBI Taxonomy" id="76193"/>
    <lineage>
        <taxon>Eukaryota</taxon>
        <taxon>Metazoa</taxon>
        <taxon>Ecdysozoa</taxon>
        <taxon>Arthropoda</taxon>
        <taxon>Hexapoda</taxon>
        <taxon>Insecta</taxon>
        <taxon>Pterygota</taxon>
        <taxon>Neoptera</taxon>
        <taxon>Endopterygota</taxon>
        <taxon>Lepidoptera</taxon>
        <taxon>Glossata</taxon>
        <taxon>Ditrysia</taxon>
        <taxon>Papilionoidea</taxon>
        <taxon>Papilionidae</taxon>
        <taxon>Papilioninae</taxon>
        <taxon>Papilio</taxon>
    </lineage>
</organism>
<dbReference type="SUPFAM" id="SSF48371">
    <property type="entry name" value="ARM repeat"/>
    <property type="match status" value="1"/>
</dbReference>
<feature type="domain" description="tRNA (32-2'-O)-methyltransferase regulator THADA-like TPR repeats region" evidence="1">
    <location>
        <begin position="749"/>
        <end position="965"/>
    </location>
</feature>
<gene>
    <name evidence="2" type="ORF">RR48_08783</name>
</gene>
<dbReference type="InterPro" id="IPR056843">
    <property type="entry name" value="THADA-like_TPR"/>
</dbReference>
<dbReference type="InterPro" id="IPR016024">
    <property type="entry name" value="ARM-type_fold"/>
</dbReference>
<dbReference type="EMBL" id="KQ460154">
    <property type="protein sequence ID" value="KPJ17292.1"/>
    <property type="molecule type" value="Genomic_DNA"/>
</dbReference>
<dbReference type="GO" id="GO:0030488">
    <property type="term" value="P:tRNA methylation"/>
    <property type="evidence" value="ECO:0007669"/>
    <property type="project" value="TreeGrafter"/>
</dbReference>
<dbReference type="PANTHER" id="PTHR14387">
    <property type="entry name" value="THADA/DEATH RECEPTOR INTERACTING PROTEIN"/>
    <property type="match status" value="1"/>
</dbReference>
<accession>A0A194RIA5</accession>
<dbReference type="GO" id="GO:0005829">
    <property type="term" value="C:cytosol"/>
    <property type="evidence" value="ECO:0007669"/>
    <property type="project" value="TreeGrafter"/>
</dbReference>
<sequence length="1119" mass="126296">MKGNLAFNPVVIPPHLINKIVDGHTLFEKFNQSNSVDEQLLILRENLNNHCNEKTLHFLVLIFLQTEIKHPIKCFVVRYITKNDHLQEPFSKALAEEISKHFSVDNIEYKVYNDFIPKLASCIENFPSGAQAIKLVEARLTAYLIQCLCCCVHTLSSKKTLSPTEKNEIFDLTHLTLRLLLHIVQKIGNKNCTELMSHFNAIKLNIKELLFDDDVPMDSKSVCGILFLTMYILENGLKSWCEVLNPSGNNQEFSELLCNNSARLSLHSALATVISAEDLCTTTIGDQHALLLLTDNILAIGEKMSSDSTFTLGVTRTLVQISRTLLKCQSQLGLRLVDSLLVFVWAHLEHYMDSVRHLTAQVLGHIVKYCTHLKDKGEEKALEKLLTAILSLDKSRKSYYVSVRCLSEELGAGHVLSRLPAALRDLLAALDLQTVQACMVPSERLDLDDGLDYICRTQSGKLLFDDDVPMDSKSVCGILFLTMYILENGLKSWCEILNPSGNNQEFSELLCNDSARLSLHSALATVISAEDLCTTTIGDQHALLLLTDNILAIGENRKSYYVSVRCLSEELGAGHVLSRLPAALRDLLAALDLQTVQACATSALESLLQRHSRECSSAEMYHIWVQPVLTHLTHNHLHSSVLNILENLLLQAVKLDRNILDYLLPHIKELPTSNENGREDLKCVLMLLSVVRKSNAVGKMMEKEGEWKGLIGYDVLKMAAVNAVDEATSALESLLQRHSRECSSAEMYHIWVQPVLTHLSHNHLHSSVLNILENLLLQAVKLDDNILDYLLPHIKELPTSNENGREDLKCVLMLLSVVRKSNAVGKVMEKEGEWKGLIGYDVLKMAAVNAVDETRILTLSLVVESPKSTESFSVEELYLVLWYLRYNINAQAPNLRQLTLSLMKKFMKRLEDSYKVLKRQNAPNGDSNKSDYYLTFLEDMREFCYKCLVTGANYSRRYVALQLLDWTETTGYEGYHRTWKSEYIDNLLQCLDDSYESNKVFALEILQTCPQDLLESQRIVAGMDMESILSQTSSMKPPDCVSAAYKLRLFVARFPHILLQGYDTDVPECVRHAALRRLLHALAGEVRACERSVVRAARHAHMYGALHCMLHILQHVDTR</sequence>
<dbReference type="InParanoid" id="A0A194RIA5"/>
<proteinExistence type="predicted"/>
<dbReference type="PANTHER" id="PTHR14387:SF7">
    <property type="entry name" value="THYROID ADENOMA-ASSOCIATED PROTEIN"/>
    <property type="match status" value="1"/>
</dbReference>
<evidence type="ECO:0000259" key="1">
    <source>
        <dbReference type="Pfam" id="PF25150"/>
    </source>
</evidence>
<evidence type="ECO:0000313" key="2">
    <source>
        <dbReference type="EMBL" id="KPJ17292.1"/>
    </source>
</evidence>
<dbReference type="STRING" id="76193.A0A194RIA5"/>
<dbReference type="AlphaFoldDB" id="A0A194RIA5"/>
<keyword evidence="3" id="KW-1185">Reference proteome</keyword>